<feature type="region of interest" description="Disordered" evidence="1">
    <location>
        <begin position="185"/>
        <end position="212"/>
    </location>
</feature>
<feature type="compositionally biased region" description="Polar residues" evidence="1">
    <location>
        <begin position="203"/>
        <end position="212"/>
    </location>
</feature>
<proteinExistence type="predicted"/>
<keyword evidence="2" id="KW-0732">Signal</keyword>
<sequence>MRKQTLLLALTVLFLPDSAAVNGQARHGRPSIRRGAFSGAGWIMHSMAKSSAQTGAPCKSPRGPSKRGVGLFPRSLWSEDFASRLRNDTESDSARLHGHPFLLNWKEEGFVLTDHLLVVRFCHKRVDWGTIGASFYEQTDDEYFEFPLPFGVHKSDISAKLDVKDPPSPLPPFLSLLAHPSPIPRAENADVMAAGGSADGQRETSQGEPCED</sequence>
<gene>
    <name evidence="3" type="ORF">HAND1043_LOCUS22391</name>
</gene>
<name>A0A7S0U919_HEMAN</name>
<evidence type="ECO:0000313" key="3">
    <source>
        <dbReference type="EMBL" id="CAD8755883.1"/>
    </source>
</evidence>
<feature type="signal peptide" evidence="2">
    <location>
        <begin position="1"/>
        <end position="20"/>
    </location>
</feature>
<reference evidence="3" key="1">
    <citation type="submission" date="2021-01" db="EMBL/GenBank/DDBJ databases">
        <authorList>
            <person name="Corre E."/>
            <person name="Pelletier E."/>
            <person name="Niang G."/>
            <person name="Scheremetjew M."/>
            <person name="Finn R."/>
            <person name="Kale V."/>
            <person name="Holt S."/>
            <person name="Cochrane G."/>
            <person name="Meng A."/>
            <person name="Brown T."/>
            <person name="Cohen L."/>
        </authorList>
    </citation>
    <scope>NUCLEOTIDE SEQUENCE</scope>
    <source>
        <strain evidence="3">CCMP441</strain>
    </source>
</reference>
<feature type="chain" id="PRO_5030516033" evidence="2">
    <location>
        <begin position="21"/>
        <end position="212"/>
    </location>
</feature>
<protein>
    <submittedName>
        <fullName evidence="3">Uncharacterized protein</fullName>
    </submittedName>
</protein>
<accession>A0A7S0U919</accession>
<organism evidence="3">
    <name type="scientific">Hemiselmis andersenii</name>
    <name type="common">Cryptophyte alga</name>
    <dbReference type="NCBI Taxonomy" id="464988"/>
    <lineage>
        <taxon>Eukaryota</taxon>
        <taxon>Cryptophyceae</taxon>
        <taxon>Cryptomonadales</taxon>
        <taxon>Hemiselmidaceae</taxon>
        <taxon>Hemiselmis</taxon>
    </lineage>
</organism>
<dbReference type="EMBL" id="HBFK01036960">
    <property type="protein sequence ID" value="CAD8755883.1"/>
    <property type="molecule type" value="Transcribed_RNA"/>
</dbReference>
<evidence type="ECO:0000256" key="2">
    <source>
        <dbReference type="SAM" id="SignalP"/>
    </source>
</evidence>
<evidence type="ECO:0000256" key="1">
    <source>
        <dbReference type="SAM" id="MobiDB-lite"/>
    </source>
</evidence>
<dbReference type="AlphaFoldDB" id="A0A7S0U919"/>